<dbReference type="PANTHER" id="PTHR43547">
    <property type="entry name" value="TWO-COMPONENT HISTIDINE KINASE"/>
    <property type="match status" value="1"/>
</dbReference>
<dbReference type="GO" id="GO:0000155">
    <property type="term" value="F:phosphorelay sensor kinase activity"/>
    <property type="evidence" value="ECO:0007669"/>
    <property type="project" value="InterPro"/>
</dbReference>
<keyword evidence="5" id="KW-0418">Kinase</keyword>
<dbReference type="SUPFAM" id="SSF47384">
    <property type="entry name" value="Homodimeric domain of signal transducing histidine kinase"/>
    <property type="match status" value="1"/>
</dbReference>
<dbReference type="InterPro" id="IPR003661">
    <property type="entry name" value="HisK_dim/P_dom"/>
</dbReference>
<sequence>MQDSLFAELFIALDIVVMERLAPGTFRLAGPAPDWFGRFYGQPIAAHDHVRPGDLFPFLAHFLGDAEEFWTTHQSGQLLSGPWEEVDASGQEHYFEATAVCLSAYKLLLLAFPKTAYEEKQAIIQRARENNLAYARFNKELLQKEVLLHCIVHDLSAPLTSIMLGLSLLDSESMTPDGHKTVDICMIQATRQKELIQQILDVFAAEVGAIETAQDDPPQTSNILQCARAVVDTLRPACVYNQVALHIVTTPETAVDWCVMGEASRLERVLYNLVDNTIRHSPGGASIRLTLTQEATGILATVEDEGPGVPEELVDTIFEKFSQSRIQPGKAGLGLYFCRITVQGWGGRLAIFPAPADAPSSGSVSPSRQCRQTQLSRSTSVGHKAASVAGCPVTRCAGVGCPAINGV</sequence>
<dbReference type="InterPro" id="IPR004358">
    <property type="entry name" value="Sig_transdc_His_kin-like_C"/>
</dbReference>
<dbReference type="EC" id="2.7.13.3" evidence="2"/>
<dbReference type="CDD" id="cd00075">
    <property type="entry name" value="HATPase"/>
    <property type="match status" value="1"/>
</dbReference>
<dbReference type="PANTHER" id="PTHR43547:SF2">
    <property type="entry name" value="HYBRID SIGNAL TRANSDUCTION HISTIDINE KINASE C"/>
    <property type="match status" value="1"/>
</dbReference>
<protein>
    <recommendedName>
        <fullName evidence="2">histidine kinase</fullName>
        <ecNumber evidence="2">2.7.13.3</ecNumber>
    </recommendedName>
</protein>
<dbReference type="Pfam" id="PF02518">
    <property type="entry name" value="HATPase_c"/>
    <property type="match status" value="1"/>
</dbReference>
<evidence type="ECO:0000256" key="2">
    <source>
        <dbReference type="ARBA" id="ARBA00012438"/>
    </source>
</evidence>
<comment type="catalytic activity">
    <reaction evidence="1">
        <text>ATP + protein L-histidine = ADP + protein N-phospho-L-histidine.</text>
        <dbReference type="EC" id="2.7.13.3"/>
    </reaction>
</comment>
<proteinExistence type="predicted"/>
<evidence type="ECO:0000313" key="5">
    <source>
        <dbReference type="EMBL" id="MBM3224566.1"/>
    </source>
</evidence>
<organism evidence="5 6">
    <name type="scientific">Tectimicrobiota bacterium</name>
    <dbReference type="NCBI Taxonomy" id="2528274"/>
    <lineage>
        <taxon>Bacteria</taxon>
        <taxon>Pseudomonadati</taxon>
        <taxon>Nitrospinota/Tectimicrobiota group</taxon>
        <taxon>Candidatus Tectimicrobiota</taxon>
    </lineage>
</organism>
<dbReference type="SMART" id="SM00388">
    <property type="entry name" value="HisKA"/>
    <property type="match status" value="1"/>
</dbReference>
<reference evidence="5" key="1">
    <citation type="submission" date="2019-03" db="EMBL/GenBank/DDBJ databases">
        <title>Lake Tanganyika Metagenome-Assembled Genomes (MAGs).</title>
        <authorList>
            <person name="Tran P."/>
        </authorList>
    </citation>
    <scope>NUCLEOTIDE SEQUENCE</scope>
    <source>
        <strain evidence="5">K_DeepCast_65m_m2_066</strain>
    </source>
</reference>
<evidence type="ECO:0000256" key="1">
    <source>
        <dbReference type="ARBA" id="ARBA00000085"/>
    </source>
</evidence>
<dbReference type="AlphaFoldDB" id="A0A938B2T9"/>
<keyword evidence="5" id="KW-0808">Transferase</keyword>
<dbReference type="InterPro" id="IPR005467">
    <property type="entry name" value="His_kinase_dom"/>
</dbReference>
<dbReference type="Gene3D" id="3.30.565.10">
    <property type="entry name" value="Histidine kinase-like ATPase, C-terminal domain"/>
    <property type="match status" value="1"/>
</dbReference>
<evidence type="ECO:0000256" key="3">
    <source>
        <dbReference type="ARBA" id="ARBA00022553"/>
    </source>
</evidence>
<dbReference type="CDD" id="cd00082">
    <property type="entry name" value="HisKA"/>
    <property type="match status" value="1"/>
</dbReference>
<comment type="caution">
    <text evidence="5">The sequence shown here is derived from an EMBL/GenBank/DDBJ whole genome shotgun (WGS) entry which is preliminary data.</text>
</comment>
<accession>A0A938B2T9</accession>
<feature type="domain" description="Histidine kinase" evidence="4">
    <location>
        <begin position="150"/>
        <end position="351"/>
    </location>
</feature>
<dbReference type="EMBL" id="VGLS01000354">
    <property type="protein sequence ID" value="MBM3224566.1"/>
    <property type="molecule type" value="Genomic_DNA"/>
</dbReference>
<dbReference type="Proteomes" id="UP000712673">
    <property type="component" value="Unassembled WGS sequence"/>
</dbReference>
<dbReference type="PRINTS" id="PR00344">
    <property type="entry name" value="BCTRLSENSOR"/>
</dbReference>
<dbReference type="Gene3D" id="1.10.287.130">
    <property type="match status" value="1"/>
</dbReference>
<keyword evidence="3" id="KW-0597">Phosphoprotein</keyword>
<name>A0A938B2T9_UNCTE</name>
<dbReference type="SMART" id="SM00387">
    <property type="entry name" value="HATPase_c"/>
    <property type="match status" value="1"/>
</dbReference>
<evidence type="ECO:0000313" key="6">
    <source>
        <dbReference type="Proteomes" id="UP000712673"/>
    </source>
</evidence>
<dbReference type="InterPro" id="IPR036890">
    <property type="entry name" value="HATPase_C_sf"/>
</dbReference>
<dbReference type="SUPFAM" id="SSF55874">
    <property type="entry name" value="ATPase domain of HSP90 chaperone/DNA topoisomerase II/histidine kinase"/>
    <property type="match status" value="1"/>
</dbReference>
<dbReference type="InterPro" id="IPR003594">
    <property type="entry name" value="HATPase_dom"/>
</dbReference>
<gene>
    <name evidence="5" type="ORF">FJZ47_12290</name>
</gene>
<dbReference type="PROSITE" id="PS50109">
    <property type="entry name" value="HIS_KIN"/>
    <property type="match status" value="1"/>
</dbReference>
<dbReference type="InterPro" id="IPR036097">
    <property type="entry name" value="HisK_dim/P_sf"/>
</dbReference>
<evidence type="ECO:0000259" key="4">
    <source>
        <dbReference type="PROSITE" id="PS50109"/>
    </source>
</evidence>